<evidence type="ECO:0000256" key="1">
    <source>
        <dbReference type="ARBA" id="ARBA00005005"/>
    </source>
</evidence>
<dbReference type="InterPro" id="IPR001753">
    <property type="entry name" value="Enoyl-CoA_hydra/iso"/>
</dbReference>
<dbReference type="Pfam" id="PF02737">
    <property type="entry name" value="3HCDH_N"/>
    <property type="match status" value="1"/>
</dbReference>
<feature type="domain" description="3-hydroxyacyl-CoA dehydrogenase NAD binding" evidence="9">
    <location>
        <begin position="7"/>
        <end position="198"/>
    </location>
</feature>
<evidence type="ECO:0000256" key="3">
    <source>
        <dbReference type="ARBA" id="ARBA00022963"/>
    </source>
</evidence>
<evidence type="ECO:0000259" key="9">
    <source>
        <dbReference type="Pfam" id="PF02737"/>
    </source>
</evidence>
<dbReference type="PANTHER" id="PTHR48075">
    <property type="entry name" value="3-HYDROXYACYL-COA DEHYDROGENASE FAMILY PROTEIN"/>
    <property type="match status" value="1"/>
</dbReference>
<evidence type="ECO:0000256" key="6">
    <source>
        <dbReference type="ARBA" id="ARBA00023098"/>
    </source>
</evidence>
<evidence type="ECO:0000259" key="8">
    <source>
        <dbReference type="Pfam" id="PF00725"/>
    </source>
</evidence>
<keyword evidence="6" id="KW-0443">Lipid metabolism</keyword>
<accession>A0ABT3NBF0</accession>
<dbReference type="Proteomes" id="UP001209681">
    <property type="component" value="Unassembled WGS sequence"/>
</dbReference>
<keyword evidence="3" id="KW-0442">Lipid degradation</keyword>
<evidence type="ECO:0000256" key="7">
    <source>
        <dbReference type="ARBA" id="ARBA00049556"/>
    </source>
</evidence>
<dbReference type="SUPFAM" id="SSF48179">
    <property type="entry name" value="6-phosphogluconate dehydrogenase C-terminal domain-like"/>
    <property type="match status" value="2"/>
</dbReference>
<keyword evidence="5" id="KW-0520">NAD</keyword>
<dbReference type="SUPFAM" id="SSF52096">
    <property type="entry name" value="ClpP/crotonase"/>
    <property type="match status" value="1"/>
</dbReference>
<evidence type="ECO:0000256" key="2">
    <source>
        <dbReference type="ARBA" id="ARBA00022832"/>
    </source>
</evidence>
<name>A0ABT3NBF0_9BACT</name>
<reference evidence="10 11" key="1">
    <citation type="submission" date="2022-11" db="EMBL/GenBank/DDBJ databases">
        <title>Desulfobotulus tamanensis H1 sp. nov. - anaerobic, alkaliphilic, sulphate reducing bacterium isolated from terrestrial mud volcano.</title>
        <authorList>
            <person name="Frolova A."/>
            <person name="Merkel A.Y."/>
            <person name="Slobodkin A.I."/>
        </authorList>
    </citation>
    <scope>NUCLEOTIDE SEQUENCE [LARGE SCALE GENOMIC DNA]</scope>
    <source>
        <strain evidence="10 11">H1</strain>
    </source>
</reference>
<evidence type="ECO:0000313" key="10">
    <source>
        <dbReference type="EMBL" id="MCW7754779.1"/>
    </source>
</evidence>
<evidence type="ECO:0000256" key="5">
    <source>
        <dbReference type="ARBA" id="ARBA00023027"/>
    </source>
</evidence>
<dbReference type="InterPro" id="IPR008927">
    <property type="entry name" value="6-PGluconate_DH-like_C_sf"/>
</dbReference>
<protein>
    <submittedName>
        <fullName evidence="10">3-hydroxyacyl-CoA dehydrogenase/enoyl-CoA hydratase family protein</fullName>
    </submittedName>
</protein>
<sequence length="803" mass="87024">MSRKIRKAAVIGSGIMGGGIAALLAAAGADVYLYDIVPFDLKDEEKNDPAARNRIVEAGMKGALNARPALFYTKKDAARIKTCNLTDDFDKLGECDWICEVVVENLKIKQDLFARVEKVMKPGAIISSNTSGIPLAKISEGRSDAFKKNFLGTHFFNPVRYMHLLELIPGAETSQEVLDFMANFGEVSLGKGIVWAKDTPNFIGNRIGIQGIGVVMQKVVEDGITIAEADALFGSAMGRPRTAIFGTADLVGMDTMVHVADNSYSLCPDDEMRDTVAVPQYVKDMVASGKLGDKTKQGFYKKGKTPEGKRFKQQIDPKTGEYTDIEKPDFPCLAAAKAKDTLAEKIATVVWGEDKGAQFVWKCTASQLTYCANRIPEIADSLVEIDNAMKWGYGWEVGPFEAWDAIGVRKSVERMEKEGLLVSAKVKDMLAKGNETFYKMDSGKLFYYDFASATYKEVPANEAAISLAAIKADNKVVKTCPSASLIDIGDGVFCIEFHTKMNALNKEIIEFMGTSMDYVDENGVGVVIGNQAGGMPGAFSAGADLSFVSKLAHDKAYSEIESFLAMAHAGLQRATYSKFPVVAAPYGMTLGGGCETCLSADKIVAHADLFMGLVEIGVGLLPAGGGCLNLYKKMIDSLPGGTAKEVDLTKFFISSFMAIAMAKVSMSAEGAVANGHMHPWKDRIVLNRDLLIGEAKKEVLTMVSSGYRAPQQKKVRVVGVEGQGMVTAELYNMQSGGFLSEYDAFLAKRIAFVISGGNVKTGMEVSEDSILKLEREAFVDFCKEEKTVARIDHMLKTGKPLRN</sequence>
<dbReference type="InterPro" id="IPR036291">
    <property type="entry name" value="NAD(P)-bd_dom_sf"/>
</dbReference>
<dbReference type="EMBL" id="JAPFPW010000015">
    <property type="protein sequence ID" value="MCW7754779.1"/>
    <property type="molecule type" value="Genomic_DNA"/>
</dbReference>
<dbReference type="Pfam" id="PF00725">
    <property type="entry name" value="3HCDH"/>
    <property type="match status" value="1"/>
</dbReference>
<evidence type="ECO:0000313" key="11">
    <source>
        <dbReference type="Proteomes" id="UP001209681"/>
    </source>
</evidence>
<organism evidence="10 11">
    <name type="scientific">Desulfobotulus pelophilus</name>
    <dbReference type="NCBI Taxonomy" id="2823377"/>
    <lineage>
        <taxon>Bacteria</taxon>
        <taxon>Pseudomonadati</taxon>
        <taxon>Thermodesulfobacteriota</taxon>
        <taxon>Desulfobacteria</taxon>
        <taxon>Desulfobacterales</taxon>
        <taxon>Desulfobacteraceae</taxon>
        <taxon>Desulfobotulus</taxon>
    </lineage>
</organism>
<proteinExistence type="predicted"/>
<keyword evidence="4" id="KW-0560">Oxidoreductase</keyword>
<dbReference type="PANTHER" id="PTHR48075:SF7">
    <property type="entry name" value="3-HYDROXYACYL-COA DEHYDROGENASE-RELATED"/>
    <property type="match status" value="1"/>
</dbReference>
<dbReference type="SUPFAM" id="SSF51735">
    <property type="entry name" value="NAD(P)-binding Rossmann-fold domains"/>
    <property type="match status" value="1"/>
</dbReference>
<evidence type="ECO:0000256" key="4">
    <source>
        <dbReference type="ARBA" id="ARBA00023002"/>
    </source>
</evidence>
<keyword evidence="2" id="KW-0276">Fatty acid metabolism</keyword>
<comment type="caution">
    <text evidence="10">The sequence shown here is derived from an EMBL/GenBank/DDBJ whole genome shotgun (WGS) entry which is preliminary data.</text>
</comment>
<dbReference type="InterPro" id="IPR029045">
    <property type="entry name" value="ClpP/crotonase-like_dom_sf"/>
</dbReference>
<dbReference type="Gene3D" id="3.90.226.10">
    <property type="entry name" value="2-enoyl-CoA Hydratase, Chain A, domain 1"/>
    <property type="match status" value="1"/>
</dbReference>
<comment type="catalytic activity">
    <reaction evidence="7">
        <text>a (3S)-3-hydroxyacyl-CoA + NAD(+) = a 3-oxoacyl-CoA + NADH + H(+)</text>
        <dbReference type="Rhea" id="RHEA:22432"/>
        <dbReference type="ChEBI" id="CHEBI:15378"/>
        <dbReference type="ChEBI" id="CHEBI:57318"/>
        <dbReference type="ChEBI" id="CHEBI:57540"/>
        <dbReference type="ChEBI" id="CHEBI:57945"/>
        <dbReference type="ChEBI" id="CHEBI:90726"/>
        <dbReference type="EC" id="1.1.1.35"/>
    </reaction>
</comment>
<dbReference type="Pfam" id="PF00378">
    <property type="entry name" value="ECH_1"/>
    <property type="match status" value="1"/>
</dbReference>
<keyword evidence="11" id="KW-1185">Reference proteome</keyword>
<dbReference type="InterPro" id="IPR006108">
    <property type="entry name" value="3HC_DH_C"/>
</dbReference>
<dbReference type="CDD" id="cd06558">
    <property type="entry name" value="crotonase-like"/>
    <property type="match status" value="1"/>
</dbReference>
<comment type="pathway">
    <text evidence="1">Lipid metabolism; fatty acid beta-oxidation.</text>
</comment>
<gene>
    <name evidence="10" type="ORF">OOT00_12380</name>
</gene>
<dbReference type="InterPro" id="IPR006176">
    <property type="entry name" value="3-OHacyl-CoA_DH_NAD-bd"/>
</dbReference>
<feature type="domain" description="3-hydroxyacyl-CoA dehydrogenase C-terminal" evidence="8">
    <location>
        <begin position="202"/>
        <end position="301"/>
    </location>
</feature>
<dbReference type="Gene3D" id="3.40.50.720">
    <property type="entry name" value="NAD(P)-binding Rossmann-like Domain"/>
    <property type="match status" value="1"/>
</dbReference>
<dbReference type="Gene3D" id="1.10.1040.50">
    <property type="match status" value="1"/>
</dbReference>
<dbReference type="RefSeq" id="WP_265425692.1">
    <property type="nucleotide sequence ID" value="NZ_JAPFPW010000015.1"/>
</dbReference>